<dbReference type="EMBL" id="QBIY01011165">
    <property type="protein sequence ID" value="RXN34753.1"/>
    <property type="molecule type" value="Genomic_DNA"/>
</dbReference>
<gene>
    <name evidence="2" type="ORF">ROHU_014674</name>
    <name evidence="1" type="ORF">ROHU_034073</name>
</gene>
<dbReference type="EMBL" id="QBIY01013451">
    <property type="protein sequence ID" value="RXN04295.1"/>
    <property type="molecule type" value="Genomic_DNA"/>
</dbReference>
<evidence type="ECO:0000313" key="2">
    <source>
        <dbReference type="EMBL" id="RXN34753.1"/>
    </source>
</evidence>
<accession>A0A498LFW2</accession>
<proteinExistence type="predicted"/>
<protein>
    <submittedName>
        <fullName evidence="1">Uncharacterized protein</fullName>
    </submittedName>
</protein>
<dbReference type="AlphaFoldDB" id="A0A498LFW2"/>
<evidence type="ECO:0000313" key="1">
    <source>
        <dbReference type="EMBL" id="RXN04295.1"/>
    </source>
</evidence>
<sequence>MDGGVSALHGRLRRVCVPGNTCRCTDARDGGEYSGWSDEASDVERLPKSPLLGCDRKLITVIPAHTQFLSRSIPAAPPRDRGA</sequence>
<dbReference type="Proteomes" id="UP000290572">
    <property type="component" value="Unassembled WGS sequence"/>
</dbReference>
<reference evidence="1 3" key="1">
    <citation type="submission" date="2018-03" db="EMBL/GenBank/DDBJ databases">
        <title>Draft genome sequence of Rohu Carp (Labeo rohita).</title>
        <authorList>
            <person name="Das P."/>
            <person name="Kushwaha B."/>
            <person name="Joshi C.G."/>
            <person name="Kumar D."/>
            <person name="Nagpure N.S."/>
            <person name="Sahoo L."/>
            <person name="Das S.P."/>
            <person name="Bit A."/>
            <person name="Patnaik S."/>
            <person name="Meher P.K."/>
            <person name="Jayasankar P."/>
            <person name="Koringa P.G."/>
            <person name="Patel N.V."/>
            <person name="Hinsu A.T."/>
            <person name="Kumar R."/>
            <person name="Pandey M."/>
            <person name="Agarwal S."/>
            <person name="Srivastava S."/>
            <person name="Singh M."/>
            <person name="Iquebal M.A."/>
            <person name="Jaiswal S."/>
            <person name="Angadi U.B."/>
            <person name="Kumar N."/>
            <person name="Raza M."/>
            <person name="Shah T.M."/>
            <person name="Rai A."/>
            <person name="Jena J.K."/>
        </authorList>
    </citation>
    <scope>NUCLEOTIDE SEQUENCE [LARGE SCALE GENOMIC DNA]</scope>
    <source>
        <strain evidence="1">DASCIFA01</strain>
        <tissue evidence="1">Testis</tissue>
    </source>
</reference>
<organism evidence="1 3">
    <name type="scientific">Labeo rohita</name>
    <name type="common">Indian major carp</name>
    <name type="synonym">Cyprinus rohita</name>
    <dbReference type="NCBI Taxonomy" id="84645"/>
    <lineage>
        <taxon>Eukaryota</taxon>
        <taxon>Metazoa</taxon>
        <taxon>Chordata</taxon>
        <taxon>Craniata</taxon>
        <taxon>Vertebrata</taxon>
        <taxon>Euteleostomi</taxon>
        <taxon>Actinopterygii</taxon>
        <taxon>Neopterygii</taxon>
        <taxon>Teleostei</taxon>
        <taxon>Ostariophysi</taxon>
        <taxon>Cypriniformes</taxon>
        <taxon>Cyprinidae</taxon>
        <taxon>Labeoninae</taxon>
        <taxon>Labeonini</taxon>
        <taxon>Labeo</taxon>
    </lineage>
</organism>
<comment type="caution">
    <text evidence="1">The sequence shown here is derived from an EMBL/GenBank/DDBJ whole genome shotgun (WGS) entry which is preliminary data.</text>
</comment>
<keyword evidence="3" id="KW-1185">Reference proteome</keyword>
<name>A0A498LFW2_LABRO</name>
<evidence type="ECO:0000313" key="3">
    <source>
        <dbReference type="Proteomes" id="UP000290572"/>
    </source>
</evidence>